<comment type="caution">
    <text evidence="3">The sequence shown here is derived from an EMBL/GenBank/DDBJ whole genome shotgun (WGS) entry which is preliminary data.</text>
</comment>
<evidence type="ECO:0000313" key="4">
    <source>
        <dbReference type="Proteomes" id="UP001500151"/>
    </source>
</evidence>
<dbReference type="PROSITE" id="PS51257">
    <property type="entry name" value="PROKAR_LIPOPROTEIN"/>
    <property type="match status" value="1"/>
</dbReference>
<feature type="compositionally biased region" description="Polar residues" evidence="1">
    <location>
        <begin position="40"/>
        <end position="49"/>
    </location>
</feature>
<gene>
    <name evidence="3" type="ORF">GCM10010307_65970</name>
</gene>
<feature type="chain" id="PRO_5046888922" description="Lipoprotein" evidence="2">
    <location>
        <begin position="29"/>
        <end position="184"/>
    </location>
</feature>
<evidence type="ECO:0000256" key="1">
    <source>
        <dbReference type="SAM" id="MobiDB-lite"/>
    </source>
</evidence>
<keyword evidence="2" id="KW-0732">Signal</keyword>
<dbReference type="RefSeq" id="WP_344394751.1">
    <property type="nucleotide sequence ID" value="NZ_BAAASJ010000104.1"/>
</dbReference>
<sequence>MTSTRLPSRTRTGLALPAVLLSFGLLTAACGGSGGGGQVASVNKSANATEDSDKKKEKAKKDDPRAFAACMRKNGVDMKDPDPDGSALEFGGDGLDQAAMSKAMEDCREYMQTGSEAGAELSEKQKENLRKWTKCMRDAGFDVPDPDSGGAFPSQEASAEAGMWEASMKCDGEVFGGDKAGDEQ</sequence>
<protein>
    <recommendedName>
        <fullName evidence="5">Lipoprotein</fullName>
    </recommendedName>
</protein>
<proteinExistence type="predicted"/>
<keyword evidence="4" id="KW-1185">Reference proteome</keyword>
<dbReference type="EMBL" id="BAAASJ010000104">
    <property type="protein sequence ID" value="GAA2654082.1"/>
    <property type="molecule type" value="Genomic_DNA"/>
</dbReference>
<evidence type="ECO:0000313" key="3">
    <source>
        <dbReference type="EMBL" id="GAA2654082.1"/>
    </source>
</evidence>
<feature type="signal peptide" evidence="2">
    <location>
        <begin position="1"/>
        <end position="28"/>
    </location>
</feature>
<feature type="region of interest" description="Disordered" evidence="1">
    <location>
        <begin position="33"/>
        <end position="93"/>
    </location>
</feature>
<evidence type="ECO:0008006" key="5">
    <source>
        <dbReference type="Google" id="ProtNLM"/>
    </source>
</evidence>
<reference evidence="4" key="1">
    <citation type="journal article" date="2019" name="Int. J. Syst. Evol. Microbiol.">
        <title>The Global Catalogue of Microorganisms (GCM) 10K type strain sequencing project: providing services to taxonomists for standard genome sequencing and annotation.</title>
        <authorList>
            <consortium name="The Broad Institute Genomics Platform"/>
            <consortium name="The Broad Institute Genome Sequencing Center for Infectious Disease"/>
            <person name="Wu L."/>
            <person name="Ma J."/>
        </authorList>
    </citation>
    <scope>NUCLEOTIDE SEQUENCE [LARGE SCALE GENOMIC DNA]</scope>
    <source>
        <strain evidence="4">JCM 4524</strain>
    </source>
</reference>
<name>A0ABP6DVX8_9ACTN</name>
<dbReference type="Proteomes" id="UP001500151">
    <property type="component" value="Unassembled WGS sequence"/>
</dbReference>
<evidence type="ECO:0000256" key="2">
    <source>
        <dbReference type="SAM" id="SignalP"/>
    </source>
</evidence>
<organism evidence="3 4">
    <name type="scientific">Streptomyces vastus</name>
    <dbReference type="NCBI Taxonomy" id="285451"/>
    <lineage>
        <taxon>Bacteria</taxon>
        <taxon>Bacillati</taxon>
        <taxon>Actinomycetota</taxon>
        <taxon>Actinomycetes</taxon>
        <taxon>Kitasatosporales</taxon>
        <taxon>Streptomycetaceae</taxon>
        <taxon>Streptomyces</taxon>
    </lineage>
</organism>
<feature type="region of interest" description="Disordered" evidence="1">
    <location>
        <begin position="140"/>
        <end position="162"/>
    </location>
</feature>
<accession>A0ABP6DVX8</accession>
<feature type="compositionally biased region" description="Basic and acidic residues" evidence="1">
    <location>
        <begin position="51"/>
        <end position="65"/>
    </location>
</feature>